<organism evidence="1 2">
    <name type="scientific">Bauhinia variegata</name>
    <name type="common">Purple orchid tree</name>
    <name type="synonym">Phanera variegata</name>
    <dbReference type="NCBI Taxonomy" id="167791"/>
    <lineage>
        <taxon>Eukaryota</taxon>
        <taxon>Viridiplantae</taxon>
        <taxon>Streptophyta</taxon>
        <taxon>Embryophyta</taxon>
        <taxon>Tracheophyta</taxon>
        <taxon>Spermatophyta</taxon>
        <taxon>Magnoliopsida</taxon>
        <taxon>eudicotyledons</taxon>
        <taxon>Gunneridae</taxon>
        <taxon>Pentapetalae</taxon>
        <taxon>rosids</taxon>
        <taxon>fabids</taxon>
        <taxon>Fabales</taxon>
        <taxon>Fabaceae</taxon>
        <taxon>Cercidoideae</taxon>
        <taxon>Cercideae</taxon>
        <taxon>Bauhiniinae</taxon>
        <taxon>Bauhinia</taxon>
    </lineage>
</organism>
<name>A0ACB9L988_BAUVA</name>
<dbReference type="Proteomes" id="UP000828941">
    <property type="component" value="Chromosome 12"/>
</dbReference>
<reference evidence="1 2" key="1">
    <citation type="journal article" date="2022" name="DNA Res.">
        <title>Chromosomal-level genome assembly of the orchid tree Bauhinia variegata (Leguminosae; Cercidoideae) supports the allotetraploid origin hypothesis of Bauhinia.</title>
        <authorList>
            <person name="Zhong Y."/>
            <person name="Chen Y."/>
            <person name="Zheng D."/>
            <person name="Pang J."/>
            <person name="Liu Y."/>
            <person name="Luo S."/>
            <person name="Meng S."/>
            <person name="Qian L."/>
            <person name="Wei D."/>
            <person name="Dai S."/>
            <person name="Zhou R."/>
        </authorList>
    </citation>
    <scope>NUCLEOTIDE SEQUENCE [LARGE SCALE GENOMIC DNA]</scope>
    <source>
        <strain evidence="1">BV-YZ2020</strain>
    </source>
</reference>
<protein>
    <submittedName>
        <fullName evidence="1">Uncharacterized protein</fullName>
    </submittedName>
</protein>
<gene>
    <name evidence="1" type="ORF">L6164_029352</name>
</gene>
<evidence type="ECO:0000313" key="1">
    <source>
        <dbReference type="EMBL" id="KAI4306038.1"/>
    </source>
</evidence>
<dbReference type="EMBL" id="CM039437">
    <property type="protein sequence ID" value="KAI4306038.1"/>
    <property type="molecule type" value="Genomic_DNA"/>
</dbReference>
<proteinExistence type="predicted"/>
<comment type="caution">
    <text evidence="1">The sequence shown here is derived from an EMBL/GenBank/DDBJ whole genome shotgun (WGS) entry which is preliminary data.</text>
</comment>
<sequence length="1378" mass="153484">MEPSSNGFSIREYTSKMRSVDVMKCWPFSSNRVSREDVESWLPPMTVPKFRWWSDELEAVRSNQDDRETEEISRSETESVKSDKDDEKLEMVCPVCRDFNAATLTAVNAHIDGCLAQTMREERRQMRMMSLKSKSKPPKKRSIAEIFEVEEQPEIKTVFKFWPFNKDPDEVSITVTKFRWLSRKLEALRSNRVEGENSRNGSELATSDEQNGAEDEKLEMVCPVCRVFSASTVTAVNAHIDGCLAQAMREERRQMRMNLKSKPKAPKKRSIAEILTVAPQIEAGTSEPIEADEDAEAGDIQEGYDDGGWDLSGADTAALGSTNTSKKNTNKNRKKKRIKVNKKSMVGMHSAAAVTVNNEKTMTMKKKKRKKKKKNLFNNKLTPKKVEAYEHKMQALVNNSRKLKGTFGNKRVALEDKASTHKRKSSSTYMSGEKKRNVKTVGKQEKAVTPVRGILKNCSKQISGRTSSYSVPDDTESGQYDVQVQTSDRHVKFSDKDDIFGSENKKSFDETMFNLSSDVLATSLSKEQSSGSDDEAAAFEAYRNDGNSGINKDQGNDVHHEVESTQCSDTSEQVTVQNFFRPCTTDQEKFKHLSSSQVALHDNNSRLLDGGSATKMDCLSYGGISSPLSSAPQTGHISSINTQDGDSGSFSSAGKFIDHLEDPTFHPTAMNSNVNTRTFLQPSSSYSSSYDKANGRPLFRTQLYGDNDKNDQALGCRSLSHMLSAEMIDNNLHPFPGWGKGSLRNNCIEGNFYGLPLNSHGELINCSSSGKGGMNHFETSSMLGGSSSCLPVNNAIYPSSQDFLSLDDPHFVPKTLPKDRVNPIPHYPARLGVTDMQGSERADMYRPYSERCSNHYTRSLDSELNLMKNPFIEQNQHDKLQNHRVNEMISSKESSDNTSHSSSQPTMRLMGKDVPIGRSSNEMQQLVEGNVWGADESRRRHYSEDVALANSLLERCSKQDWISSSTSQLSTENVTRSVKIQSNQALQSTLLMNGQDSQFPRPFINLQTNYVSQNGSFGDGHNASSRLHPITHASSSSSCAVFNREPDLSEQFICGAKPLGLSSQLQVLPTPCNFSQRTCLSNGELHDRKKLPQVAKSAFEFPFLHPGIGEHAKTSWFERSHRSLPPWLLTSTHDKSPGTSQQFSGPSCSFPQNIWGCNFTTPSVNHSAEVVHSKPLTSHCQTKSPLYPASFVQPAPVPVVPATKPAPTINSGSRSKIKVTDKMVLDDMTAKDHQPFKNTQKRPTANLDNSAKPIELRVHENSSRMIGLTQKKSSNELQQNPRAVQRDPHGDDARNKCCCQNEPQSRSYPGMDSFKLDGMVMPGGLRLSPGAKPILKPCQSTDQDNSRPNHSAIPMKATSTDRVRDVEIQRKLTKIYRF</sequence>
<keyword evidence="2" id="KW-1185">Reference proteome</keyword>
<evidence type="ECO:0000313" key="2">
    <source>
        <dbReference type="Proteomes" id="UP000828941"/>
    </source>
</evidence>
<accession>A0ACB9L988</accession>